<keyword evidence="3" id="KW-1185">Reference proteome</keyword>
<keyword evidence="1" id="KW-0472">Membrane</keyword>
<feature type="transmembrane region" description="Helical" evidence="1">
    <location>
        <begin position="159"/>
        <end position="178"/>
    </location>
</feature>
<evidence type="ECO:0000256" key="1">
    <source>
        <dbReference type="SAM" id="Phobius"/>
    </source>
</evidence>
<evidence type="ECO:0008006" key="4">
    <source>
        <dbReference type="Google" id="ProtNLM"/>
    </source>
</evidence>
<evidence type="ECO:0000313" key="3">
    <source>
        <dbReference type="Proteomes" id="UP000004893"/>
    </source>
</evidence>
<reference evidence="2" key="2">
    <citation type="submission" date="2013-06" db="EMBL/GenBank/DDBJ databases">
        <title>Draft genome sequence of Clostridium hylemonae (DSM 15053).</title>
        <authorList>
            <person name="Sudarsanam P."/>
            <person name="Ley R."/>
            <person name="Guruge J."/>
            <person name="Turnbaugh P.J."/>
            <person name="Mahowald M."/>
            <person name="Liep D."/>
            <person name="Gordon J."/>
        </authorList>
    </citation>
    <scope>NUCLEOTIDE SEQUENCE</scope>
    <source>
        <strain evidence="2">DSM 15053</strain>
    </source>
</reference>
<keyword evidence="1" id="KW-1133">Transmembrane helix</keyword>
<organism evidence="2 3">
    <name type="scientific">[Clostridium] hylemonae DSM 15053</name>
    <dbReference type="NCBI Taxonomy" id="553973"/>
    <lineage>
        <taxon>Bacteria</taxon>
        <taxon>Bacillati</taxon>
        <taxon>Bacillota</taxon>
        <taxon>Clostridia</taxon>
        <taxon>Lachnospirales</taxon>
        <taxon>Lachnospiraceae</taxon>
    </lineage>
</organism>
<dbReference type="RefSeq" id="WP_006442308.1">
    <property type="nucleotide sequence ID" value="NZ_CP036524.1"/>
</dbReference>
<keyword evidence="1" id="KW-0812">Transmembrane</keyword>
<accession>C0BYT6</accession>
<feature type="transmembrane region" description="Helical" evidence="1">
    <location>
        <begin position="184"/>
        <end position="204"/>
    </location>
</feature>
<proteinExistence type="predicted"/>
<reference evidence="2" key="1">
    <citation type="submission" date="2009-02" db="EMBL/GenBank/DDBJ databases">
        <authorList>
            <person name="Fulton L."/>
            <person name="Clifton S."/>
            <person name="Fulton B."/>
            <person name="Xu J."/>
            <person name="Minx P."/>
            <person name="Pepin K.H."/>
            <person name="Johnson M."/>
            <person name="Bhonagiri V."/>
            <person name="Nash W.E."/>
            <person name="Mardis E.R."/>
            <person name="Wilson R.K."/>
        </authorList>
    </citation>
    <scope>NUCLEOTIDE SEQUENCE [LARGE SCALE GENOMIC DNA]</scope>
    <source>
        <strain evidence="2">DSM 15053</strain>
    </source>
</reference>
<dbReference type="STRING" id="553973.CLOHYLEM_04975"/>
<feature type="transmembrane region" description="Helical" evidence="1">
    <location>
        <begin position="51"/>
        <end position="70"/>
    </location>
</feature>
<protein>
    <recommendedName>
        <fullName evidence="4">CAAX amino terminal protease family protein</fullName>
    </recommendedName>
</protein>
<gene>
    <name evidence="2" type="ORF">CLOHYLEM_04975</name>
</gene>
<feature type="transmembrane region" description="Helical" evidence="1">
    <location>
        <begin position="91"/>
        <end position="110"/>
    </location>
</feature>
<feature type="transmembrane region" description="Helical" evidence="1">
    <location>
        <begin position="12"/>
        <end position="31"/>
    </location>
</feature>
<sequence>MDREGKWTGYLWMSLLSFAAFMLELFSIFVIERVFLHVDAGNYTPGQRSVHSVITACLWAVFILSLLYYSRRRYQFPGKAEDTGRIPPGDWAAALLALAGCKALTFIDWHTLKIIGESRGQDMSRIVTQYIYYMFEAGLVLLIILYGQKAAEVLLKRESGIPFGGIVLALTWGSFHFISRGVGLELWNGISCMIFSVLSGFMYLKVKRRPAYSYLLIAVGYLL</sequence>
<feature type="transmembrane region" description="Helical" evidence="1">
    <location>
        <begin position="130"/>
        <end position="147"/>
    </location>
</feature>
<evidence type="ECO:0000313" key="2">
    <source>
        <dbReference type="EMBL" id="EEG75014.1"/>
    </source>
</evidence>
<dbReference type="HOGENOM" id="CLU_110613_0_0_9"/>
<dbReference type="Proteomes" id="UP000004893">
    <property type="component" value="Unassembled WGS sequence"/>
</dbReference>
<dbReference type="eggNOG" id="ENOG5032XMX">
    <property type="taxonomic scope" value="Bacteria"/>
</dbReference>
<dbReference type="EMBL" id="ABYI02000018">
    <property type="protein sequence ID" value="EEG75014.1"/>
    <property type="molecule type" value="Genomic_DNA"/>
</dbReference>
<name>C0BYT6_9FIRM</name>
<comment type="caution">
    <text evidence="2">The sequence shown here is derived from an EMBL/GenBank/DDBJ whole genome shotgun (WGS) entry which is preliminary data.</text>
</comment>
<dbReference type="AlphaFoldDB" id="C0BYT6"/>